<feature type="region of interest" description="Disordered" evidence="8">
    <location>
        <begin position="271"/>
        <end position="361"/>
    </location>
</feature>
<protein>
    <recommendedName>
        <fullName evidence="1">non-specific serine/threonine protein kinase</fullName>
        <ecNumber evidence="1">2.7.11.1</ecNumber>
    </recommendedName>
</protein>
<dbReference type="InterPro" id="IPR008271">
    <property type="entry name" value="Ser/Thr_kinase_AS"/>
</dbReference>
<dbReference type="RefSeq" id="WP_181658670.1">
    <property type="nucleotide sequence ID" value="NZ_JACEHE010000010.1"/>
</dbReference>
<dbReference type="InterPro" id="IPR017441">
    <property type="entry name" value="Protein_kinase_ATP_BS"/>
</dbReference>
<dbReference type="AlphaFoldDB" id="A0A7W0IA30"/>
<evidence type="ECO:0000256" key="6">
    <source>
        <dbReference type="ARBA" id="ARBA00022840"/>
    </source>
</evidence>
<accession>A0A7W0IA30</accession>
<evidence type="ECO:0000256" key="1">
    <source>
        <dbReference type="ARBA" id="ARBA00012513"/>
    </source>
</evidence>
<dbReference type="PANTHER" id="PTHR43289:SF6">
    <property type="entry name" value="SERINE_THREONINE-PROTEIN KINASE NEKL-3"/>
    <property type="match status" value="1"/>
</dbReference>
<dbReference type="GO" id="GO:0004674">
    <property type="term" value="F:protein serine/threonine kinase activity"/>
    <property type="evidence" value="ECO:0007669"/>
    <property type="project" value="UniProtKB-KW"/>
</dbReference>
<gene>
    <name evidence="11" type="ORF">H1D24_18295</name>
</gene>
<feature type="region of interest" description="Disordered" evidence="8">
    <location>
        <begin position="394"/>
        <end position="479"/>
    </location>
</feature>
<feature type="domain" description="Protein kinase" evidence="10">
    <location>
        <begin position="7"/>
        <end position="263"/>
    </location>
</feature>
<keyword evidence="3" id="KW-0808">Transferase</keyword>
<name>A0A7W0IA30_9ACTN</name>
<organism evidence="11 12">
    <name type="scientific">Streptomyces himalayensis subsp. himalayensis</name>
    <dbReference type="NCBI Taxonomy" id="2756131"/>
    <lineage>
        <taxon>Bacteria</taxon>
        <taxon>Bacillati</taxon>
        <taxon>Actinomycetota</taxon>
        <taxon>Actinomycetes</taxon>
        <taxon>Kitasatosporales</taxon>
        <taxon>Streptomycetaceae</taxon>
        <taxon>Streptomyces</taxon>
        <taxon>Streptomyces himalayensis</taxon>
    </lineage>
</organism>
<proteinExistence type="predicted"/>
<evidence type="ECO:0000256" key="9">
    <source>
        <dbReference type="SAM" id="Phobius"/>
    </source>
</evidence>
<dbReference type="EMBL" id="JACEHE010000010">
    <property type="protein sequence ID" value="MBA2947704.1"/>
    <property type="molecule type" value="Genomic_DNA"/>
</dbReference>
<dbReference type="SUPFAM" id="SSF56112">
    <property type="entry name" value="Protein kinase-like (PK-like)"/>
    <property type="match status" value="1"/>
</dbReference>
<evidence type="ECO:0000256" key="7">
    <source>
        <dbReference type="PROSITE-ProRule" id="PRU10141"/>
    </source>
</evidence>
<comment type="caution">
    <text evidence="11">The sequence shown here is derived from an EMBL/GenBank/DDBJ whole genome shotgun (WGS) entry which is preliminary data.</text>
</comment>
<dbReference type="PROSITE" id="PS00108">
    <property type="entry name" value="PROTEIN_KINASE_ST"/>
    <property type="match status" value="1"/>
</dbReference>
<dbReference type="Pfam" id="PF00069">
    <property type="entry name" value="Pkinase"/>
    <property type="match status" value="1"/>
</dbReference>
<feature type="transmembrane region" description="Helical" evidence="9">
    <location>
        <begin position="368"/>
        <end position="390"/>
    </location>
</feature>
<dbReference type="GO" id="GO:0005524">
    <property type="term" value="F:ATP binding"/>
    <property type="evidence" value="ECO:0007669"/>
    <property type="project" value="UniProtKB-UniRule"/>
</dbReference>
<keyword evidence="9" id="KW-0472">Membrane</keyword>
<dbReference type="Proteomes" id="UP000545761">
    <property type="component" value="Unassembled WGS sequence"/>
</dbReference>
<keyword evidence="9" id="KW-0812">Transmembrane</keyword>
<dbReference type="Gene3D" id="1.10.510.10">
    <property type="entry name" value="Transferase(Phosphotransferase) domain 1"/>
    <property type="match status" value="1"/>
</dbReference>
<dbReference type="CDD" id="cd14014">
    <property type="entry name" value="STKc_PknB_like"/>
    <property type="match status" value="1"/>
</dbReference>
<evidence type="ECO:0000256" key="4">
    <source>
        <dbReference type="ARBA" id="ARBA00022741"/>
    </source>
</evidence>
<dbReference type="Gene3D" id="3.30.200.20">
    <property type="entry name" value="Phosphorylase Kinase, domain 1"/>
    <property type="match status" value="1"/>
</dbReference>
<evidence type="ECO:0000256" key="3">
    <source>
        <dbReference type="ARBA" id="ARBA00022679"/>
    </source>
</evidence>
<dbReference type="FunFam" id="1.10.510.10:FF:000021">
    <property type="entry name" value="Serine/threonine protein kinase"/>
    <property type="match status" value="1"/>
</dbReference>
<dbReference type="PROSITE" id="PS00107">
    <property type="entry name" value="PROTEIN_KINASE_ATP"/>
    <property type="match status" value="1"/>
</dbReference>
<sequence>MLVADRYRLHSPIGRGGMGEVWRATDEVLGRPVAVKLLLSQESDPSATARFRLEAQTSARLSHPHVVGVFDFGAWDGRFYLVMELVEGGSLAQETSGGARLAPERVAAIAEQAAAGLAAAHREGVVHRDIKPGNLLLAADGAVKLGDFGIARFLDDPAAALTSTGQIVGTGLYLAPERALGQQAGPASDVYSLGCVLYQLLAGQPPFVADTATALLYQHVDAPPVPPGRLGVTVPPAFENYLLGLLAKRPEERPSAQQVADWFRADAWRGRPEPLPAATPAHATPTHAATPRSGVTPTSGAAPTHAGTSASGGTTPYAPGAGAGPARGGHTASYGSPTTGGRSAHARQRPPVQRGSGLRALAGRQPRVTGLVAGLALFIASLLIGMAWFAPDGSSGERPTAEPGATTDAGRSSGDTGTSPGDAGTGSVAPSPAASTPAATEPVGGPASESASPVVPSVSPTAVETQKGHRGDQDEEEDD</sequence>
<keyword evidence="2" id="KW-0723">Serine/threonine-protein kinase</keyword>
<evidence type="ECO:0000256" key="2">
    <source>
        <dbReference type="ARBA" id="ARBA00022527"/>
    </source>
</evidence>
<keyword evidence="9" id="KW-1133">Transmembrane helix</keyword>
<evidence type="ECO:0000256" key="8">
    <source>
        <dbReference type="SAM" id="MobiDB-lite"/>
    </source>
</evidence>
<dbReference type="EC" id="2.7.11.1" evidence="1"/>
<dbReference type="PANTHER" id="PTHR43289">
    <property type="entry name" value="MITOGEN-ACTIVATED PROTEIN KINASE KINASE KINASE 20-RELATED"/>
    <property type="match status" value="1"/>
</dbReference>
<evidence type="ECO:0000313" key="12">
    <source>
        <dbReference type="Proteomes" id="UP000545761"/>
    </source>
</evidence>
<feature type="compositionally biased region" description="Low complexity" evidence="8">
    <location>
        <begin position="425"/>
        <end position="465"/>
    </location>
</feature>
<evidence type="ECO:0000259" key="10">
    <source>
        <dbReference type="PROSITE" id="PS50011"/>
    </source>
</evidence>
<dbReference type="InterPro" id="IPR011009">
    <property type="entry name" value="Kinase-like_dom_sf"/>
</dbReference>
<evidence type="ECO:0000313" key="11">
    <source>
        <dbReference type="EMBL" id="MBA2947704.1"/>
    </source>
</evidence>
<dbReference type="PROSITE" id="PS50011">
    <property type="entry name" value="PROTEIN_KINASE_DOM"/>
    <property type="match status" value="1"/>
</dbReference>
<dbReference type="SMART" id="SM00220">
    <property type="entry name" value="S_TKc"/>
    <property type="match status" value="1"/>
</dbReference>
<feature type="compositionally biased region" description="Polar residues" evidence="8">
    <location>
        <begin position="409"/>
        <end position="419"/>
    </location>
</feature>
<feature type="compositionally biased region" description="Low complexity" evidence="8">
    <location>
        <begin position="276"/>
        <end position="320"/>
    </location>
</feature>
<keyword evidence="5 11" id="KW-0418">Kinase</keyword>
<reference evidence="11 12" key="1">
    <citation type="submission" date="2020-07" db="EMBL/GenBank/DDBJ databases">
        <title>Streptomyces isolated from Indian soil.</title>
        <authorList>
            <person name="Mandal S."/>
            <person name="Maiti P.K."/>
        </authorList>
    </citation>
    <scope>NUCLEOTIDE SEQUENCE [LARGE SCALE GENOMIC DNA]</scope>
    <source>
        <strain evidence="11 12">PSKA28</strain>
    </source>
</reference>
<keyword evidence="4 7" id="KW-0547">Nucleotide-binding</keyword>
<keyword evidence="6 7" id="KW-0067">ATP-binding</keyword>
<evidence type="ECO:0000256" key="5">
    <source>
        <dbReference type="ARBA" id="ARBA00022777"/>
    </source>
</evidence>
<dbReference type="InterPro" id="IPR000719">
    <property type="entry name" value="Prot_kinase_dom"/>
</dbReference>
<feature type="binding site" evidence="7">
    <location>
        <position position="36"/>
    </location>
    <ligand>
        <name>ATP</name>
        <dbReference type="ChEBI" id="CHEBI:30616"/>
    </ligand>
</feature>